<dbReference type="RefSeq" id="WP_206906207.1">
    <property type="nucleotide sequence ID" value="NZ_JAWUAH010000068.1"/>
</dbReference>
<organism evidence="1 2">
    <name type="scientific">Bacillus thuringiensis</name>
    <dbReference type="NCBI Taxonomy" id="1428"/>
    <lineage>
        <taxon>Bacteria</taxon>
        <taxon>Bacillati</taxon>
        <taxon>Bacillota</taxon>
        <taxon>Bacilli</taxon>
        <taxon>Bacillales</taxon>
        <taxon>Bacillaceae</taxon>
        <taxon>Bacillus</taxon>
        <taxon>Bacillus cereus group</taxon>
    </lineage>
</organism>
<dbReference type="AlphaFoldDB" id="A0AAW4I187"/>
<reference evidence="1" key="2">
    <citation type="journal article" date="2021" name="J. Invertebr. Pathol.">
        <title>Molecular characterization of a Bacillus thuringiensis strain from Argentina, toxic against Lepidoptera and Coleoptera, based on its whole-genome and Cry protein analysis.</title>
        <authorList>
            <person name="Nicolas Lazarte J."/>
            <person name="Pia Valacco M."/>
            <person name="Moreno S."/>
            <person name="Salerno G.L."/>
            <person name="Beron C.M."/>
        </authorList>
    </citation>
    <scope>NUCLEOTIDE SEQUENCE</scope>
    <source>
        <strain evidence="1">FCC7</strain>
    </source>
</reference>
<reference evidence="1" key="1">
    <citation type="submission" date="2019-07" db="EMBL/GenBank/DDBJ databases">
        <authorList>
            <person name="Lazarte J.N."/>
            <person name="Poliero A."/>
            <person name="Beron C."/>
        </authorList>
    </citation>
    <scope>NUCLEOTIDE SEQUENCE</scope>
    <source>
        <strain evidence="1">FCC7</strain>
    </source>
</reference>
<sequence length="136" mass="15326">MKISSSINNRLYPLNTRVLKETGPSTTASHLVNNNQKYIPENKTGNNQLSEKNIEQYINNKYNSINSQGLSIFEFLKMLLDKGVPMSIITEILVGFVEGHSKKNEESEKEVEKGLEKELVKESDKGLEEGIVNAQK</sequence>
<comment type="caution">
    <text evidence="1">The sequence shown here is derived from an EMBL/GenBank/DDBJ whole genome shotgun (WGS) entry which is preliminary data.</text>
</comment>
<accession>A0AAW4I187</accession>
<name>A0AAW4I187_BACTU</name>
<evidence type="ECO:0000313" key="2">
    <source>
        <dbReference type="Proteomes" id="UP000775627"/>
    </source>
</evidence>
<gene>
    <name evidence="1" type="ORF">FME64_30665</name>
</gene>
<dbReference type="EMBL" id="VIXF01000008">
    <property type="protein sequence ID" value="MBN9901621.1"/>
    <property type="molecule type" value="Genomic_DNA"/>
</dbReference>
<protein>
    <submittedName>
        <fullName evidence="1">Uncharacterized protein</fullName>
    </submittedName>
</protein>
<proteinExistence type="predicted"/>
<evidence type="ECO:0000313" key="1">
    <source>
        <dbReference type="EMBL" id="MBN9901621.1"/>
    </source>
</evidence>
<dbReference type="Proteomes" id="UP000775627">
    <property type="component" value="Unassembled WGS sequence"/>
</dbReference>